<evidence type="ECO:0000313" key="2">
    <source>
        <dbReference type="Proteomes" id="UP000004982"/>
    </source>
</evidence>
<sequence>MVFVRVCVGHYGSGKKGRLKGVGRAGIRLSEWGVVAWATPAKLTA</sequence>
<dbReference type="AlphaFoldDB" id="A0AA36XKM7"/>
<comment type="caution">
    <text evidence="1">The sequence shown here is derived from an EMBL/GenBank/DDBJ whole genome shotgun (WGS) entry which is preliminary data.</text>
</comment>
<proteinExistence type="predicted"/>
<gene>
    <name evidence="1" type="ORF">HMPREF9418_2215</name>
</gene>
<dbReference type="Proteomes" id="UP000004982">
    <property type="component" value="Unassembled WGS sequence"/>
</dbReference>
<accession>A0AA36XKM7</accession>
<evidence type="ECO:0000313" key="1">
    <source>
        <dbReference type="EMBL" id="EGQ75876.1"/>
    </source>
</evidence>
<dbReference type="EMBL" id="AFQE01000110">
    <property type="protein sequence ID" value="EGQ75876.1"/>
    <property type="molecule type" value="Genomic_DNA"/>
</dbReference>
<name>A0AA36XKM7_9NEIS</name>
<reference evidence="1 2" key="1">
    <citation type="submission" date="2011-05" db="EMBL/GenBank/DDBJ databases">
        <authorList>
            <person name="Muzny D."/>
            <person name="Qin X."/>
            <person name="Deng J."/>
            <person name="Jiang H."/>
            <person name="Liu Y."/>
            <person name="Qu J."/>
            <person name="Song X.-Z."/>
            <person name="Zhang L."/>
            <person name="Thornton R."/>
            <person name="Coyle M."/>
            <person name="Francisco L."/>
            <person name="Jackson L."/>
            <person name="Javaid M."/>
            <person name="Korchina V."/>
            <person name="Kovar C."/>
            <person name="Mata R."/>
            <person name="Mathew T."/>
            <person name="Ngo R."/>
            <person name="Nguyen L."/>
            <person name="Nguyen N."/>
            <person name="Okwuonu G."/>
            <person name="Ongeri F."/>
            <person name="Pham C."/>
            <person name="Simmons D."/>
            <person name="Wilczek-Boney K."/>
            <person name="Hale W."/>
            <person name="Jakkamsetti A."/>
            <person name="Pham P."/>
            <person name="Ruth R."/>
            <person name="San Lucas F."/>
            <person name="Warren J."/>
            <person name="Zhang J."/>
            <person name="Zhao Z."/>
            <person name="Zhou C."/>
            <person name="Zhu D."/>
            <person name="Lee S."/>
            <person name="Bess C."/>
            <person name="Blankenburg K."/>
            <person name="Forbes L."/>
            <person name="Fu Q."/>
            <person name="Gubbala S."/>
            <person name="Hirani K."/>
            <person name="Jayaseelan J.C."/>
            <person name="Lara F."/>
            <person name="Munidasa M."/>
            <person name="Palculict T."/>
            <person name="Patil S."/>
            <person name="Pu L.-L."/>
            <person name="Saada N."/>
            <person name="Tang L."/>
            <person name="Weissenberger G."/>
            <person name="Zhu Y."/>
            <person name="Hemphill L."/>
            <person name="Shang Y."/>
            <person name="Youmans B."/>
            <person name="Ayvaz T."/>
            <person name="Ross M."/>
            <person name="Santibanez J."/>
            <person name="Aqrawi P."/>
            <person name="Gross S."/>
            <person name="Joshi V."/>
            <person name="Fowler G."/>
            <person name="Nazareth L."/>
            <person name="Reid J."/>
            <person name="Worley K."/>
            <person name="Petrosino J."/>
            <person name="Highlander S."/>
            <person name="Gibbs R."/>
        </authorList>
    </citation>
    <scope>NUCLEOTIDE SEQUENCE [LARGE SCALE GENOMIC DNA]</scope>
    <source>
        <strain evidence="1 2">ATCC 33926</strain>
    </source>
</reference>
<organism evidence="1 2">
    <name type="scientific">Neisseria macacae ATCC 33926</name>
    <dbReference type="NCBI Taxonomy" id="997348"/>
    <lineage>
        <taxon>Bacteria</taxon>
        <taxon>Pseudomonadati</taxon>
        <taxon>Pseudomonadota</taxon>
        <taxon>Betaproteobacteria</taxon>
        <taxon>Neisseriales</taxon>
        <taxon>Neisseriaceae</taxon>
        <taxon>Neisseria</taxon>
    </lineage>
</organism>
<protein>
    <submittedName>
        <fullName evidence="1">Uncharacterized protein</fullName>
    </submittedName>
</protein>